<dbReference type="Proteomes" id="UP000092462">
    <property type="component" value="Unassembled WGS sequence"/>
</dbReference>
<evidence type="ECO:0000313" key="4">
    <source>
        <dbReference type="Proteomes" id="UP000092462"/>
    </source>
</evidence>
<dbReference type="AlphaFoldDB" id="A0A1B0DPQ2"/>
<proteinExistence type="predicted"/>
<evidence type="ECO:0000256" key="1">
    <source>
        <dbReference type="SAM" id="Coils"/>
    </source>
</evidence>
<evidence type="ECO:0000256" key="2">
    <source>
        <dbReference type="SAM" id="MobiDB-lite"/>
    </source>
</evidence>
<feature type="region of interest" description="Disordered" evidence="2">
    <location>
        <begin position="55"/>
        <end position="293"/>
    </location>
</feature>
<dbReference type="VEuPathDB" id="VectorBase:PPAPM1_004558"/>
<feature type="coiled-coil region" evidence="1">
    <location>
        <begin position="26"/>
        <end position="53"/>
    </location>
</feature>
<accession>A0A1B0DPQ2</accession>
<name>A0A1B0DPQ2_PHLPP</name>
<organism evidence="3 4">
    <name type="scientific">Phlebotomus papatasi</name>
    <name type="common">Sandfly</name>
    <dbReference type="NCBI Taxonomy" id="29031"/>
    <lineage>
        <taxon>Eukaryota</taxon>
        <taxon>Metazoa</taxon>
        <taxon>Ecdysozoa</taxon>
        <taxon>Arthropoda</taxon>
        <taxon>Hexapoda</taxon>
        <taxon>Insecta</taxon>
        <taxon>Pterygota</taxon>
        <taxon>Neoptera</taxon>
        <taxon>Endopterygota</taxon>
        <taxon>Diptera</taxon>
        <taxon>Nematocera</taxon>
        <taxon>Psychodoidea</taxon>
        <taxon>Psychodidae</taxon>
        <taxon>Phlebotomus</taxon>
        <taxon>Phlebotomus</taxon>
    </lineage>
</organism>
<dbReference type="VEuPathDB" id="VectorBase:PPAI010488"/>
<dbReference type="EnsemblMetazoa" id="PPAI010488-RA">
    <property type="protein sequence ID" value="PPAI010488-PA"/>
    <property type="gene ID" value="PPAI010488"/>
</dbReference>
<feature type="compositionally biased region" description="Polar residues" evidence="2">
    <location>
        <begin position="353"/>
        <end position="363"/>
    </location>
</feature>
<keyword evidence="4" id="KW-1185">Reference proteome</keyword>
<feature type="compositionally biased region" description="Gly residues" evidence="2">
    <location>
        <begin position="126"/>
        <end position="143"/>
    </location>
</feature>
<feature type="compositionally biased region" description="Polar residues" evidence="2">
    <location>
        <begin position="280"/>
        <end position="292"/>
    </location>
</feature>
<feature type="region of interest" description="Disordered" evidence="2">
    <location>
        <begin position="325"/>
        <end position="385"/>
    </location>
</feature>
<sequence>MKINQLSPIERYAMRFVEETGGAWTAEQLKAAEAEIEQQKREWEANRQAALLKEEEEAKQADEEDIMLTYSSDDAKNQVKNSVMGKKRDSSRRGVVGELNCRRNRGLNEKNRHSGKVGKKMVVRSVGGGKKIQGSGSGGGGGQKRNNAKPVKMLKKSIEVRRRKQQQQQQLKKQQKRKVESRLRPRVANVGGTVTDVQDNSVSSGLDEMSSVESRRLPDDDFDSECSLDVMIDSNDAPESTDSNVNKNDNDTASLNSLPASDSGSVASSKNSDDRKLSSYLPQNHVDVNSPRTRSRGAVKINLWTLDVSPILPKIRTVRSGRFTRTSTGDVSEDPEVENVNGNVRNNRRKDSLTPTNRPTTKGTPPPSKAVSIGGGVKKRKSLVESGKNATLDGWVTKIPRLVNDDGVDSGSELDPTKMMNPTVRLTRRQSIMRANIDGGPS</sequence>
<keyword evidence="1" id="KW-0175">Coiled coil</keyword>
<feature type="compositionally biased region" description="Polar residues" evidence="2">
    <location>
        <begin position="195"/>
        <end position="204"/>
    </location>
</feature>
<evidence type="ECO:0000313" key="3">
    <source>
        <dbReference type="EnsemblMetazoa" id="PPAI010488-PA"/>
    </source>
</evidence>
<dbReference type="EMBL" id="AJVK01018501">
    <property type="status" value="NOT_ANNOTATED_CDS"/>
    <property type="molecule type" value="Genomic_DNA"/>
</dbReference>
<protein>
    <submittedName>
        <fullName evidence="3">Uncharacterized protein</fullName>
    </submittedName>
</protein>
<feature type="compositionally biased region" description="Basic residues" evidence="2">
    <location>
        <begin position="113"/>
        <end position="122"/>
    </location>
</feature>
<feature type="compositionally biased region" description="Polar residues" evidence="2">
    <location>
        <begin position="237"/>
        <end position="270"/>
    </location>
</feature>
<reference evidence="3" key="1">
    <citation type="submission" date="2022-08" db="UniProtKB">
        <authorList>
            <consortium name="EnsemblMetazoa"/>
        </authorList>
    </citation>
    <scope>IDENTIFICATION</scope>
    <source>
        <strain evidence="3">Israel</strain>
    </source>
</reference>